<evidence type="ECO:0000313" key="7">
    <source>
        <dbReference type="EnsemblPlants" id="HORVU.MOREX.r3.7HG0744160.1.CDS1"/>
    </source>
</evidence>
<evidence type="ECO:0008006" key="9">
    <source>
        <dbReference type="Google" id="ProtNLM"/>
    </source>
</evidence>
<dbReference type="SUPFAM" id="SSF101936">
    <property type="entry name" value="DNA-binding pseudobarrel domain"/>
    <property type="match status" value="1"/>
</dbReference>
<dbReference type="GO" id="GO:0005634">
    <property type="term" value="C:nucleus"/>
    <property type="evidence" value="ECO:0007669"/>
    <property type="project" value="UniProtKB-SubCell"/>
</dbReference>
<keyword evidence="3" id="KW-0238">DNA-binding</keyword>
<proteinExistence type="predicted"/>
<keyword evidence="5" id="KW-0539">Nucleus</keyword>
<sequence>MDSRSRIDAAEEARRRQVMDSLGVYDAEWALSKVLEQSDVQAGQNRLLLTKEAVHAGPIPKLFPELDELRDDGMNAENKVSVKVLDAEGREKTVNLRFLNSNKAYRIMGPDWRRLVEVSRMRKGDRLDIYTCRRGDGERCLFVFMSSGQWASGAGNTCRSNGPVLRRPGSAAGHAVVNGSQDDPRPRL</sequence>
<evidence type="ECO:0000256" key="5">
    <source>
        <dbReference type="ARBA" id="ARBA00023242"/>
    </source>
</evidence>
<reference evidence="7" key="2">
    <citation type="submission" date="2020-10" db="EMBL/GenBank/DDBJ databases">
        <authorList>
            <person name="Scholz U."/>
            <person name="Mascher M."/>
            <person name="Fiebig A."/>
        </authorList>
    </citation>
    <scope>NUCLEOTIDE SEQUENCE [LARGE SCALE GENOMIC DNA]</scope>
    <source>
        <strain evidence="7">cv. Morex</strain>
    </source>
</reference>
<dbReference type="PANTHER" id="PTHR34397:SF19">
    <property type="entry name" value="TF-B3 DOMAIN-CONTAINING PROTEIN"/>
    <property type="match status" value="1"/>
</dbReference>
<dbReference type="SMR" id="A0A8I6YUN4"/>
<dbReference type="GO" id="GO:0003677">
    <property type="term" value="F:DNA binding"/>
    <property type="evidence" value="ECO:0007669"/>
    <property type="project" value="UniProtKB-KW"/>
</dbReference>
<dbReference type="Gramene" id="HORVU.MOREX.r3.7HG0744160.1">
    <property type="protein sequence ID" value="HORVU.MOREX.r3.7HG0744160.1.CDS1"/>
    <property type="gene ID" value="HORVU.MOREX.r3.7HG0744160"/>
</dbReference>
<evidence type="ECO:0000313" key="8">
    <source>
        <dbReference type="Proteomes" id="UP000011116"/>
    </source>
</evidence>
<keyword evidence="2" id="KW-0805">Transcription regulation</keyword>
<reference evidence="8" key="1">
    <citation type="journal article" date="2012" name="Nature">
        <title>A physical, genetic and functional sequence assembly of the barley genome.</title>
        <authorList>
            <consortium name="The International Barley Genome Sequencing Consortium"/>
            <person name="Mayer K.F."/>
            <person name="Waugh R."/>
            <person name="Brown J.W."/>
            <person name="Schulman A."/>
            <person name="Langridge P."/>
            <person name="Platzer M."/>
            <person name="Fincher G.B."/>
            <person name="Muehlbauer G.J."/>
            <person name="Sato K."/>
            <person name="Close T.J."/>
            <person name="Wise R.P."/>
            <person name="Stein N."/>
        </authorList>
    </citation>
    <scope>NUCLEOTIDE SEQUENCE [LARGE SCALE GENOMIC DNA]</scope>
    <source>
        <strain evidence="8">cv. Morex</strain>
    </source>
</reference>
<dbReference type="InterPro" id="IPR015300">
    <property type="entry name" value="DNA-bd_pseudobarrel_sf"/>
</dbReference>
<dbReference type="Gramene" id="HORVU.MOREX.r2.7HG0617020.1">
    <property type="protein sequence ID" value="HORVU.MOREX.r2.7HG0617020.1.CDS.1"/>
    <property type="gene ID" value="HORVU.MOREX.r2.7HG0617020"/>
</dbReference>
<evidence type="ECO:0000256" key="1">
    <source>
        <dbReference type="ARBA" id="ARBA00004123"/>
    </source>
</evidence>
<evidence type="ECO:0000256" key="2">
    <source>
        <dbReference type="ARBA" id="ARBA00023015"/>
    </source>
</evidence>
<evidence type="ECO:0000256" key="4">
    <source>
        <dbReference type="ARBA" id="ARBA00023163"/>
    </source>
</evidence>
<feature type="region of interest" description="Disordered" evidence="6">
    <location>
        <begin position="165"/>
        <end position="188"/>
    </location>
</feature>
<evidence type="ECO:0000256" key="3">
    <source>
        <dbReference type="ARBA" id="ARBA00023125"/>
    </source>
</evidence>
<accession>A0A8I6YUN4</accession>
<dbReference type="AlphaFoldDB" id="A0A8I6YUN4"/>
<name>A0A8I6YUN4_HORVV</name>
<protein>
    <recommendedName>
        <fullName evidence="9">TF-B3 domain-containing protein</fullName>
    </recommendedName>
</protein>
<keyword evidence="4" id="KW-0804">Transcription</keyword>
<dbReference type="Gene3D" id="2.40.330.10">
    <property type="entry name" value="DNA-binding pseudobarrel domain"/>
    <property type="match status" value="1"/>
</dbReference>
<reference evidence="7" key="3">
    <citation type="submission" date="2022-01" db="UniProtKB">
        <authorList>
            <consortium name="EnsemblPlants"/>
        </authorList>
    </citation>
    <scope>IDENTIFICATION</scope>
    <source>
        <strain evidence="7">subsp. vulgare</strain>
    </source>
</reference>
<keyword evidence="8" id="KW-1185">Reference proteome</keyword>
<comment type="subcellular location">
    <subcellularLocation>
        <location evidence="1">Nucleus</location>
    </subcellularLocation>
</comment>
<dbReference type="PANTHER" id="PTHR34397">
    <property type="entry name" value="OS05G0237600 PROTEIN"/>
    <property type="match status" value="1"/>
</dbReference>
<organism evidence="7 8">
    <name type="scientific">Hordeum vulgare subsp. vulgare</name>
    <name type="common">Domesticated barley</name>
    <dbReference type="NCBI Taxonomy" id="112509"/>
    <lineage>
        <taxon>Eukaryota</taxon>
        <taxon>Viridiplantae</taxon>
        <taxon>Streptophyta</taxon>
        <taxon>Embryophyta</taxon>
        <taxon>Tracheophyta</taxon>
        <taxon>Spermatophyta</taxon>
        <taxon>Magnoliopsida</taxon>
        <taxon>Liliopsida</taxon>
        <taxon>Poales</taxon>
        <taxon>Poaceae</taxon>
        <taxon>BOP clade</taxon>
        <taxon>Pooideae</taxon>
        <taxon>Triticodae</taxon>
        <taxon>Triticeae</taxon>
        <taxon>Hordeinae</taxon>
        <taxon>Hordeum</taxon>
    </lineage>
</organism>
<dbReference type="EnsemblPlants" id="HORVU.MOREX.r3.7HG0744160.1">
    <property type="protein sequence ID" value="HORVU.MOREX.r3.7HG0744160.1.CDS1"/>
    <property type="gene ID" value="HORVU.MOREX.r3.7HG0744160"/>
</dbReference>
<dbReference type="Proteomes" id="UP000011116">
    <property type="component" value="Chromosome 7H"/>
</dbReference>
<evidence type="ECO:0000256" key="6">
    <source>
        <dbReference type="SAM" id="MobiDB-lite"/>
    </source>
</evidence>